<keyword evidence="10" id="KW-1185">Reference proteome</keyword>
<feature type="transmembrane region" description="Helical" evidence="8">
    <location>
        <begin position="113"/>
        <end position="133"/>
    </location>
</feature>
<dbReference type="GO" id="GO:0016020">
    <property type="term" value="C:membrane"/>
    <property type="evidence" value="ECO:0007669"/>
    <property type="project" value="UniProtKB-SubCell"/>
</dbReference>
<evidence type="ECO:0000256" key="6">
    <source>
        <dbReference type="ARBA" id="ARBA00022989"/>
    </source>
</evidence>
<protein>
    <submittedName>
        <fullName evidence="9">Uncharacterized protein</fullName>
    </submittedName>
</protein>
<proteinExistence type="inferred from homology"/>
<evidence type="ECO:0000256" key="1">
    <source>
        <dbReference type="ARBA" id="ARBA00004141"/>
    </source>
</evidence>
<dbReference type="Gene3D" id="1.20.1740.10">
    <property type="entry name" value="Amino acid/polyamine transporter I"/>
    <property type="match status" value="1"/>
</dbReference>
<feature type="transmembrane region" description="Helical" evidence="8">
    <location>
        <begin position="337"/>
        <end position="360"/>
    </location>
</feature>
<dbReference type="PANTHER" id="PTHR34975:SF2">
    <property type="entry name" value="SPORE GERMINATION PROTEIN A2"/>
    <property type="match status" value="1"/>
</dbReference>
<feature type="transmembrane region" description="Helical" evidence="8">
    <location>
        <begin position="179"/>
        <end position="199"/>
    </location>
</feature>
<sequence length="408" mass="45250">MFVCPTRLKASTRFSSRSVMWWITGSNNLRRKRMGKMYLTARQFAIMTFAFFVGTSILIAPSGLVSDAKQNAWMSALLGGAFDLALAAMYVLLMKRTRSGSFLQMNEALLGKWGGRVMYALFLMFSFLLTALLVGDLGSFLTAEIMQETPVEATQIFFLLSVTFAARLGIQTLARTSELLFPCMLLFLIVLVVAVSPQIDVRHLSPLMEGGVRPVLKGSYNYFGLQELIVMMMLYPMVRNKAKAGPALYAGVVLGSGVMVLVCLLSITTLGVSLTVNNVYPTYAFAKMINIGSFLQRIEGVLIAIWVFSIFVKTSICFIVTLIGFQELFQLKNDSSFIRSFGVLVFVLALISYTNIVFVRDFIGRIWAPFSILFLIVLPLILLAASLLRRNTLEEPGTGRGMPEPDRA</sequence>
<keyword evidence="4" id="KW-0309">Germination</keyword>
<comment type="caution">
    <text evidence="9">The sequence shown here is derived from an EMBL/GenBank/DDBJ whole genome shotgun (WGS) entry which is preliminary data.</text>
</comment>
<keyword evidence="7 8" id="KW-0472">Membrane</keyword>
<dbReference type="Proteomes" id="UP000298246">
    <property type="component" value="Unassembled WGS sequence"/>
</dbReference>
<dbReference type="GO" id="GO:0009847">
    <property type="term" value="P:spore germination"/>
    <property type="evidence" value="ECO:0007669"/>
    <property type="project" value="InterPro"/>
</dbReference>
<evidence type="ECO:0000256" key="7">
    <source>
        <dbReference type="ARBA" id="ARBA00023136"/>
    </source>
</evidence>
<comment type="subcellular location">
    <subcellularLocation>
        <location evidence="1">Membrane</location>
        <topology evidence="1">Multi-pass membrane protein</topology>
    </subcellularLocation>
</comment>
<dbReference type="EMBL" id="MYFO01000014">
    <property type="protein sequence ID" value="TFE87221.1"/>
    <property type="molecule type" value="Genomic_DNA"/>
</dbReference>
<name>A0A4Y8Q0I5_9BACL</name>
<feature type="transmembrane region" description="Helical" evidence="8">
    <location>
        <begin position="39"/>
        <end position="60"/>
    </location>
</feature>
<dbReference type="InterPro" id="IPR004761">
    <property type="entry name" value="Spore_GerAB"/>
</dbReference>
<keyword evidence="6 8" id="KW-1133">Transmembrane helix</keyword>
<evidence type="ECO:0000256" key="2">
    <source>
        <dbReference type="ARBA" id="ARBA00007998"/>
    </source>
</evidence>
<evidence type="ECO:0000256" key="3">
    <source>
        <dbReference type="ARBA" id="ARBA00022448"/>
    </source>
</evidence>
<evidence type="ECO:0000256" key="4">
    <source>
        <dbReference type="ARBA" id="ARBA00022544"/>
    </source>
</evidence>
<feature type="transmembrane region" description="Helical" evidence="8">
    <location>
        <begin position="72"/>
        <end position="93"/>
    </location>
</feature>
<keyword evidence="3" id="KW-0813">Transport</keyword>
<dbReference type="PANTHER" id="PTHR34975">
    <property type="entry name" value="SPORE GERMINATION PROTEIN A2"/>
    <property type="match status" value="1"/>
</dbReference>
<organism evidence="9 10">
    <name type="scientific">Paenibacillus athensensis</name>
    <dbReference type="NCBI Taxonomy" id="1967502"/>
    <lineage>
        <taxon>Bacteria</taxon>
        <taxon>Bacillati</taxon>
        <taxon>Bacillota</taxon>
        <taxon>Bacilli</taxon>
        <taxon>Bacillales</taxon>
        <taxon>Paenibacillaceae</taxon>
        <taxon>Paenibacillus</taxon>
    </lineage>
</organism>
<feature type="transmembrane region" description="Helical" evidence="8">
    <location>
        <begin position="247"/>
        <end position="272"/>
    </location>
</feature>
<accession>A0A4Y8Q0I5</accession>
<feature type="transmembrane region" description="Helical" evidence="8">
    <location>
        <begin position="303"/>
        <end position="325"/>
    </location>
</feature>
<comment type="similarity">
    <text evidence="2">Belongs to the amino acid-polyamine-organocation (APC) superfamily. Spore germination protein (SGP) (TC 2.A.3.9) family.</text>
</comment>
<evidence type="ECO:0000256" key="8">
    <source>
        <dbReference type="SAM" id="Phobius"/>
    </source>
</evidence>
<dbReference type="Pfam" id="PF03845">
    <property type="entry name" value="Spore_permease"/>
    <property type="match status" value="1"/>
</dbReference>
<feature type="transmembrane region" description="Helical" evidence="8">
    <location>
        <begin position="153"/>
        <end position="170"/>
    </location>
</feature>
<dbReference type="OrthoDB" id="2078716at2"/>
<keyword evidence="5 8" id="KW-0812">Transmembrane</keyword>
<evidence type="ECO:0000256" key="5">
    <source>
        <dbReference type="ARBA" id="ARBA00022692"/>
    </source>
</evidence>
<dbReference type="NCBIfam" id="TIGR00912">
    <property type="entry name" value="2A0309"/>
    <property type="match status" value="1"/>
</dbReference>
<evidence type="ECO:0000313" key="10">
    <source>
        <dbReference type="Proteomes" id="UP000298246"/>
    </source>
</evidence>
<dbReference type="AlphaFoldDB" id="A0A4Y8Q0I5"/>
<gene>
    <name evidence="9" type="ORF">B5M42_12275</name>
</gene>
<evidence type="ECO:0000313" key="9">
    <source>
        <dbReference type="EMBL" id="TFE87221.1"/>
    </source>
</evidence>
<reference evidence="9 10" key="1">
    <citation type="submission" date="2017-03" db="EMBL/GenBank/DDBJ databases">
        <title>Isolation of Levoglucosan Utilizing Bacteria.</title>
        <authorList>
            <person name="Arya A.S."/>
        </authorList>
    </citation>
    <scope>NUCLEOTIDE SEQUENCE [LARGE SCALE GENOMIC DNA]</scope>
    <source>
        <strain evidence="9 10">MEC069</strain>
    </source>
</reference>
<feature type="transmembrane region" description="Helical" evidence="8">
    <location>
        <begin position="366"/>
        <end position="388"/>
    </location>
</feature>